<accession>A0ABW5QT15</accession>
<evidence type="ECO:0000313" key="1">
    <source>
        <dbReference type="EMBL" id="MFD2659474.1"/>
    </source>
</evidence>
<sequence length="63" mass="6969">MNKHDQARRDALIKTLVKAKEQAETASLYLTANNRDPEDIATAAVVIEHIDIVLEKLGVLVQS</sequence>
<protein>
    <submittedName>
        <fullName evidence="1">Uncharacterized protein</fullName>
    </submittedName>
</protein>
<evidence type="ECO:0000313" key="2">
    <source>
        <dbReference type="Proteomes" id="UP001597493"/>
    </source>
</evidence>
<reference evidence="2" key="1">
    <citation type="journal article" date="2019" name="Int. J. Syst. Evol. Microbiol.">
        <title>The Global Catalogue of Microorganisms (GCM) 10K type strain sequencing project: providing services to taxonomists for standard genome sequencing and annotation.</title>
        <authorList>
            <consortium name="The Broad Institute Genomics Platform"/>
            <consortium name="The Broad Institute Genome Sequencing Center for Infectious Disease"/>
            <person name="Wu L."/>
            <person name="Ma J."/>
        </authorList>
    </citation>
    <scope>NUCLEOTIDE SEQUENCE [LARGE SCALE GENOMIC DNA]</scope>
    <source>
        <strain evidence="2">TISTR 1827</strain>
    </source>
</reference>
<comment type="caution">
    <text evidence="1">The sequence shown here is derived from an EMBL/GenBank/DDBJ whole genome shotgun (WGS) entry which is preliminary data.</text>
</comment>
<proteinExistence type="predicted"/>
<dbReference type="Proteomes" id="UP001597493">
    <property type="component" value="Unassembled WGS sequence"/>
</dbReference>
<gene>
    <name evidence="1" type="ORF">ACFSW5_04255</name>
</gene>
<dbReference type="RefSeq" id="WP_379270166.1">
    <property type="nucleotide sequence ID" value="NZ_JBHUGT010000020.1"/>
</dbReference>
<name>A0ABW5QT15_9BACL</name>
<keyword evidence="2" id="KW-1185">Reference proteome</keyword>
<dbReference type="EMBL" id="JBHUMY010000004">
    <property type="protein sequence ID" value="MFD2659474.1"/>
    <property type="molecule type" value="Genomic_DNA"/>
</dbReference>
<organism evidence="1 2">
    <name type="scientific">Paenibacillus thailandensis</name>
    <dbReference type="NCBI Taxonomy" id="393250"/>
    <lineage>
        <taxon>Bacteria</taxon>
        <taxon>Bacillati</taxon>
        <taxon>Bacillota</taxon>
        <taxon>Bacilli</taxon>
        <taxon>Bacillales</taxon>
        <taxon>Paenibacillaceae</taxon>
        <taxon>Paenibacillus</taxon>
    </lineage>
</organism>